<name>A0A1T5GHC4_9FLAO</name>
<dbReference type="OrthoDB" id="1031021at2"/>
<dbReference type="EMBL" id="FUYZ01000012">
    <property type="protein sequence ID" value="SKC07717.1"/>
    <property type="molecule type" value="Genomic_DNA"/>
</dbReference>
<reference evidence="2 3" key="1">
    <citation type="submission" date="2017-02" db="EMBL/GenBank/DDBJ databases">
        <authorList>
            <person name="Peterson S.W."/>
        </authorList>
    </citation>
    <scope>NUCLEOTIDE SEQUENCE [LARGE SCALE GENOMIC DNA]</scope>
    <source>
        <strain evidence="2 3">DSM 22323</strain>
    </source>
</reference>
<protein>
    <submittedName>
        <fullName evidence="2">Plasmid stabilization system protein ParE</fullName>
    </submittedName>
</protein>
<dbReference type="RefSeq" id="WP_079667994.1">
    <property type="nucleotide sequence ID" value="NZ_FUYZ01000012.1"/>
</dbReference>
<accession>A0A1T5GHC4</accession>
<dbReference type="STRING" id="619805.SAMN05660477_02811"/>
<evidence type="ECO:0000313" key="3">
    <source>
        <dbReference type="Proteomes" id="UP000191112"/>
    </source>
</evidence>
<dbReference type="AlphaFoldDB" id="A0A1T5GHC4"/>
<dbReference type="InterPro" id="IPR007712">
    <property type="entry name" value="RelE/ParE_toxin"/>
</dbReference>
<evidence type="ECO:0000313" key="2">
    <source>
        <dbReference type="EMBL" id="SKC07717.1"/>
    </source>
</evidence>
<dbReference type="InterPro" id="IPR035093">
    <property type="entry name" value="RelE/ParE_toxin_dom_sf"/>
</dbReference>
<evidence type="ECO:0000256" key="1">
    <source>
        <dbReference type="ARBA" id="ARBA00022649"/>
    </source>
</evidence>
<proteinExistence type="predicted"/>
<organism evidence="2 3">
    <name type="scientific">Soonwooa buanensis</name>
    <dbReference type="NCBI Taxonomy" id="619805"/>
    <lineage>
        <taxon>Bacteria</taxon>
        <taxon>Pseudomonadati</taxon>
        <taxon>Bacteroidota</taxon>
        <taxon>Flavobacteriia</taxon>
        <taxon>Flavobacteriales</taxon>
        <taxon>Weeksellaceae</taxon>
        <taxon>Chryseobacterium group</taxon>
        <taxon>Soonwooa</taxon>
    </lineage>
</organism>
<sequence length="105" mass="12846">MAIKIFWTDFSKKELRKIFKHYKDIANLNVAKNLVEGIIKKGNTLDFQTKIGQQEELLLNRKQEFRYLVYKSYKIIYWFNEPKQRIEIVDVFDARQYPEKIKRNK</sequence>
<keyword evidence="1" id="KW-1277">Toxin-antitoxin system</keyword>
<dbReference type="Gene3D" id="3.30.2310.20">
    <property type="entry name" value="RelE-like"/>
    <property type="match status" value="1"/>
</dbReference>
<dbReference type="Pfam" id="PF05016">
    <property type="entry name" value="ParE_toxin"/>
    <property type="match status" value="1"/>
</dbReference>
<keyword evidence="3" id="KW-1185">Reference proteome</keyword>
<gene>
    <name evidence="2" type="ORF">SAMN05660477_02811</name>
</gene>
<dbReference type="Proteomes" id="UP000191112">
    <property type="component" value="Unassembled WGS sequence"/>
</dbReference>